<gene>
    <name evidence="2" type="ORF">APHIGO_LOCUS4085</name>
</gene>
<sequence length="117" mass="13230">MIIFIKNLKAEHIIKNVDLNFASQLKMFAAPKLAEQRLRWSREISPELFVDPISSLSPAIIPKKYSSPSPQYNDDNDAQPAPRQSFSPSFFDGECSQINPTQATYCVQNQESKPKTV</sequence>
<name>A0A9P0IZ65_APHGO</name>
<dbReference type="Proteomes" id="UP001154329">
    <property type="component" value="Chromosome 2"/>
</dbReference>
<dbReference type="AlphaFoldDB" id="A0A9P0IZ65"/>
<dbReference type="EMBL" id="OU899035">
    <property type="protein sequence ID" value="CAH1720680.1"/>
    <property type="molecule type" value="Genomic_DNA"/>
</dbReference>
<proteinExistence type="predicted"/>
<protein>
    <submittedName>
        <fullName evidence="2">Uncharacterized protein</fullName>
    </submittedName>
</protein>
<keyword evidence="3" id="KW-1185">Reference proteome</keyword>
<feature type="region of interest" description="Disordered" evidence="1">
    <location>
        <begin position="59"/>
        <end position="95"/>
    </location>
</feature>
<evidence type="ECO:0000313" key="3">
    <source>
        <dbReference type="Proteomes" id="UP001154329"/>
    </source>
</evidence>
<organism evidence="2 3">
    <name type="scientific">Aphis gossypii</name>
    <name type="common">Cotton aphid</name>
    <dbReference type="NCBI Taxonomy" id="80765"/>
    <lineage>
        <taxon>Eukaryota</taxon>
        <taxon>Metazoa</taxon>
        <taxon>Ecdysozoa</taxon>
        <taxon>Arthropoda</taxon>
        <taxon>Hexapoda</taxon>
        <taxon>Insecta</taxon>
        <taxon>Pterygota</taxon>
        <taxon>Neoptera</taxon>
        <taxon>Paraneoptera</taxon>
        <taxon>Hemiptera</taxon>
        <taxon>Sternorrhyncha</taxon>
        <taxon>Aphidomorpha</taxon>
        <taxon>Aphidoidea</taxon>
        <taxon>Aphididae</taxon>
        <taxon>Aphidini</taxon>
        <taxon>Aphis</taxon>
        <taxon>Aphis</taxon>
    </lineage>
</organism>
<reference evidence="2" key="2">
    <citation type="submission" date="2022-10" db="EMBL/GenBank/DDBJ databases">
        <authorList>
            <consortium name="ENA_rothamsted_submissions"/>
            <consortium name="culmorum"/>
            <person name="King R."/>
        </authorList>
    </citation>
    <scope>NUCLEOTIDE SEQUENCE</scope>
</reference>
<accession>A0A9P0IZ65</accession>
<reference evidence="2" key="1">
    <citation type="submission" date="2022-02" db="EMBL/GenBank/DDBJ databases">
        <authorList>
            <person name="King R."/>
        </authorList>
    </citation>
    <scope>NUCLEOTIDE SEQUENCE</scope>
</reference>
<evidence type="ECO:0000256" key="1">
    <source>
        <dbReference type="SAM" id="MobiDB-lite"/>
    </source>
</evidence>
<evidence type="ECO:0000313" key="2">
    <source>
        <dbReference type="EMBL" id="CAH1720680.1"/>
    </source>
</evidence>